<name>A0A7C5DV66_9BACT</name>
<organism evidence="4">
    <name type="scientific">Kosmotoga arenicorallina</name>
    <dbReference type="NCBI Taxonomy" id="688066"/>
    <lineage>
        <taxon>Bacteria</taxon>
        <taxon>Thermotogati</taxon>
        <taxon>Thermotogota</taxon>
        <taxon>Thermotogae</taxon>
        <taxon>Kosmotogales</taxon>
        <taxon>Kosmotogaceae</taxon>
        <taxon>Kosmotoga</taxon>
    </lineage>
</organism>
<dbReference type="SMART" id="SM00829">
    <property type="entry name" value="PKS_ER"/>
    <property type="match status" value="1"/>
</dbReference>
<dbReference type="Pfam" id="PF08240">
    <property type="entry name" value="ADH_N"/>
    <property type="match status" value="1"/>
</dbReference>
<proteinExistence type="inferred from homology"/>
<dbReference type="PANTHER" id="PTHR43189">
    <property type="entry name" value="ZINC-TYPE ALCOHOL DEHYDROGENASE-LIKE PROTEIN C1198.01-RELATED"/>
    <property type="match status" value="1"/>
</dbReference>
<dbReference type="Pfam" id="PF00107">
    <property type="entry name" value="ADH_zinc_N"/>
    <property type="match status" value="1"/>
</dbReference>
<dbReference type="PROSITE" id="PS00059">
    <property type="entry name" value="ADH_ZINC"/>
    <property type="match status" value="1"/>
</dbReference>
<dbReference type="SUPFAM" id="SSF50129">
    <property type="entry name" value="GroES-like"/>
    <property type="match status" value="1"/>
</dbReference>
<dbReference type="GO" id="GO:0016491">
    <property type="term" value="F:oxidoreductase activity"/>
    <property type="evidence" value="ECO:0007669"/>
    <property type="project" value="UniProtKB-KW"/>
</dbReference>
<dbReference type="PANTHER" id="PTHR43189:SF1">
    <property type="entry name" value="ZINC-TYPE ALCOHOL DEHYDROGENASE-LIKE PROTEIN C1198.01"/>
    <property type="match status" value="1"/>
</dbReference>
<dbReference type="Proteomes" id="UP000886129">
    <property type="component" value="Unassembled WGS sequence"/>
</dbReference>
<dbReference type="InterPro" id="IPR013154">
    <property type="entry name" value="ADH-like_N"/>
</dbReference>
<dbReference type="InterPro" id="IPR020843">
    <property type="entry name" value="ER"/>
</dbReference>
<dbReference type="InterPro" id="IPR036291">
    <property type="entry name" value="NAD(P)-bd_dom_sf"/>
</dbReference>
<accession>A0A7C5DV66</accession>
<dbReference type="Gene3D" id="3.90.180.10">
    <property type="entry name" value="Medium-chain alcohol dehydrogenases, catalytic domain"/>
    <property type="match status" value="1"/>
</dbReference>
<gene>
    <name evidence="4" type="ORF">ENL26_02755</name>
</gene>
<comment type="similarity">
    <text evidence="2">Belongs to the zinc-containing alcohol dehydrogenase family.</text>
</comment>
<comment type="cofactor">
    <cofactor evidence="2">
        <name>Zn(2+)</name>
        <dbReference type="ChEBI" id="CHEBI:29105"/>
    </cofactor>
</comment>
<dbReference type="InterPro" id="IPR013149">
    <property type="entry name" value="ADH-like_C"/>
</dbReference>
<evidence type="ECO:0000313" key="4">
    <source>
        <dbReference type="EMBL" id="HHF08677.1"/>
    </source>
</evidence>
<dbReference type="InterPro" id="IPR002328">
    <property type="entry name" value="ADH_Zn_CS"/>
</dbReference>
<evidence type="ECO:0000256" key="1">
    <source>
        <dbReference type="ARBA" id="ARBA00023002"/>
    </source>
</evidence>
<dbReference type="SUPFAM" id="SSF51735">
    <property type="entry name" value="NAD(P)-binding Rossmann-fold domains"/>
    <property type="match status" value="1"/>
</dbReference>
<dbReference type="NCBIfam" id="NF041097">
    <property type="entry name" value="keto_inos_dh_IolM"/>
    <property type="match status" value="1"/>
</dbReference>
<dbReference type="Gene3D" id="3.40.50.720">
    <property type="entry name" value="NAD(P)-binding Rossmann-like Domain"/>
    <property type="match status" value="1"/>
</dbReference>
<sequence length="395" mass="43183">MKAVRLHATWDPKPDFVLGPKDVEGKTTWLGSKVWRYPKVVVEDVQEPKIKKPTEVLIQVRACGICGSDVHMAQADEQGYILYPGLTGFPVTLGHEFSGTVVEAGPEAINRRTNKRFEVGEPVTSEEMFWCGHCRPCADGFPNHCENLREIGFDIDGAFTRYVISDAKYLWSLRELEKNYDEDKLFLAGSVVEPTSVAYNAVIERGGGIRPGDNVVILGGGPIGLGAVAVLKNAGAAKVILSEPSETRRNLAKQLGADIVIDPSKENFVEAVLESTNGMGAKLYLEATGLPQIVWKDIEETIWKARGINSTVVIVARADAKIPLTGEVFQVRRARIVGSQGHSGHGTFPRVISLMASGMDMTKIISKTVSLDEIPNYIEKLQTEKDIVKITAVNP</sequence>
<dbReference type="InterPro" id="IPR011032">
    <property type="entry name" value="GroES-like_sf"/>
</dbReference>
<keyword evidence="2" id="KW-0862">Zinc</keyword>
<protein>
    <submittedName>
        <fullName evidence="4">Alcohol dehydrogenase</fullName>
    </submittedName>
</protein>
<comment type="caution">
    <text evidence="4">The sequence shown here is derived from an EMBL/GenBank/DDBJ whole genome shotgun (WGS) entry which is preliminary data.</text>
</comment>
<dbReference type="GO" id="GO:0008270">
    <property type="term" value="F:zinc ion binding"/>
    <property type="evidence" value="ECO:0007669"/>
    <property type="project" value="InterPro"/>
</dbReference>
<dbReference type="InterPro" id="IPR053539">
    <property type="entry name" value="Scyllo-inosose_DH"/>
</dbReference>
<dbReference type="AlphaFoldDB" id="A0A7C5DV66"/>
<keyword evidence="1" id="KW-0560">Oxidoreductase</keyword>
<evidence type="ECO:0000259" key="3">
    <source>
        <dbReference type="SMART" id="SM00829"/>
    </source>
</evidence>
<dbReference type="EMBL" id="DRTH01000168">
    <property type="protein sequence ID" value="HHF08677.1"/>
    <property type="molecule type" value="Genomic_DNA"/>
</dbReference>
<keyword evidence="2" id="KW-0479">Metal-binding</keyword>
<feature type="domain" description="Enoyl reductase (ER)" evidence="3">
    <location>
        <begin position="31"/>
        <end position="392"/>
    </location>
</feature>
<evidence type="ECO:0000256" key="2">
    <source>
        <dbReference type="RuleBase" id="RU361277"/>
    </source>
</evidence>
<reference evidence="4" key="1">
    <citation type="journal article" date="2020" name="mSystems">
        <title>Genome- and Community-Level Interaction Insights into Carbon Utilization and Element Cycling Functions of Hydrothermarchaeota in Hydrothermal Sediment.</title>
        <authorList>
            <person name="Zhou Z."/>
            <person name="Liu Y."/>
            <person name="Xu W."/>
            <person name="Pan J."/>
            <person name="Luo Z.H."/>
            <person name="Li M."/>
        </authorList>
    </citation>
    <scope>NUCLEOTIDE SEQUENCE [LARGE SCALE GENOMIC DNA]</scope>
    <source>
        <strain evidence="4">HyVt-80</strain>
    </source>
</reference>